<gene>
    <name evidence="1" type="ORF">I4F81_008937</name>
</gene>
<evidence type="ECO:0000313" key="1">
    <source>
        <dbReference type="EMBL" id="KAK1866417.1"/>
    </source>
</evidence>
<dbReference type="Proteomes" id="UP000798662">
    <property type="component" value="Chromosome 2"/>
</dbReference>
<comment type="caution">
    <text evidence="1">The sequence shown here is derived from an EMBL/GenBank/DDBJ whole genome shotgun (WGS) entry which is preliminary data.</text>
</comment>
<accession>A0ACC3C8A3</accession>
<evidence type="ECO:0000313" key="2">
    <source>
        <dbReference type="Proteomes" id="UP000798662"/>
    </source>
</evidence>
<sequence length="2729" mass="275930">MDTEDELSLGGSDSDFESDGALAHRRSSILGVLSRKLPRQSGSDGEVELLLEDFRKQAVGLLDRLCVTNGGGEGDVDSAGASGSARAAGGGGGSNASWMGVVSAGRLHLEAFQTAALAYLAPISGDAATAAAEKAAGAFDDAMAYLDEEVAETGMNAVDTDREALKEVAANIMISLGRLHASRQAAAEKQEAVSAVVASVHDDITMRGSSGVGTPLSPASVGVVAPTVEAKDGGGTDSEEMVDAGDGLSDEDSADFVDARSEPYEDDITSGLAAAAQGDRAGILSPSRLASTTPTDGNAALSPFGGTPSSVRAETATARDADVPEPEGVGVALVSPATQAVETVSRSPPEAPGGDGSSPLRSPPPTDVVCSDSSSGNAVALGGAESTHLVAEELLNDAFGSDGSDLDIGPPSGPLAAGILGSTSDSVTGLSAEVSSPPSTAKAPHASDEVVPHALAATPPLSSPVPGEPLSPPSTVKDSPPSAAPVSPAAPAASLPISGPALGVGAMLSGKPVDVSDAEATTDQVADDAVPPPAGAPRAGVVAATCAPLSGDKVGESPLADRPTDASPPPPAIPATGVDAALFTTPPPGVRLGVPVVGGENVGANASSASASPGLPLPPAPEASEMLPGASAADGPIVGPGPSSAPKPPLTNAPAGVGERTADAAAGVHGDTDEVMTPRTTRELLDALAQESAGLERLLRDDLKEDAPAAAADNPTPTEIAYSAPSMASTSPRWPDASERGFQSASLPPPPAKSQGSVRRPAVTFCAARMAKAAAETDAFLDKALGDGDDDDTFDDAGVHSSDDDLAPPVSKNTAGMLAAAAEADAFLETALDDDSGAHVDDTGVDSEAEDEKAAATYSASGHEETPPVTSSQSPIVPPQTASRGVAVQARAAAPEQERAPLVTFCAARMEQAASETDAFLDKALGDGDDDDTFDDAGVDSSDDDRAPPVSKNTAGMLAAAAEADAFLETALDDDSGAHVDDTGVDSEAEDEKAATSSASGHAETPPVTSSQSPIVPPQTASRGVAVQARAAAPEQERAPLVTFCAARMEQAASETDAFLDKALGDGDDDDTFDDAGVDSSDDDRAPPVSKNTAGMLAAAAEADAFLETALDDDSGAHVDDTGVDSEAEDEKAATSSASGHAETPPVTSSQSPTVPPQTASRGVAVQARAAAPEQERAPLVTFCAARMEQAASETDAFLDKALGDGDDDDTFDDAGVDSSDDDRAPPVSKNTAGMLAAAAEADAFLETALDDDSGAHVDDTGVDSEAEDEKAATSSASGHAETPPVTSSQSPIVPPQTASRGVAVQARAAAPEQERAPLVTFCAARMEQAASETDAFLDKALGDGDDDDTFDDAGVDSSDDDRAPPVSKNTAGMLAAAAEADAFLETALDDDSGAHVDDTGVDSEAEEQSSPAPCALGAKSLPTAENDSVPSPSESVPEVLHADNDVRATAESHPTPPVAALGGTDTGADTVGAVLERPANAEAQDLVERYTPETESDAVPQAAPDVDCGTRVGEMAVSSEKAANRLSSCSSGGSGSSATGGTPSRSLSPPGTTESPGPTSAAVSGSSSSSSPVPGPQSSSAQLVGLAPLCASGVSASSSLVVHDAAAEEADEVAAAAAAANAYIDKALGEGGEDVDETGVDSDSDRSQASGGEARERSMAAAAAEADAFLAQALGDDDDADVDDTGVDSDAEPSGDVQPEMEERSMAAAAAEADAFLEMALGDDDGGNVDDTGVDSEAEQEQEPTNTADRGMAAAAAEANAFLEKALGDDDDEDVDDTGVNSDTEPAAATAGSGSRALASPSDEVHAEPSSPPDAGTPSVLNRLRGFAHSLAGNGTGTLGSIAVAGAVAGGVDIDSAKKKLSDLDILLGIGGDDGEDDGFEDFEAASSEEEGEGQWGDASDGREGGGGNGDPRTPPRSSAPSDASSSPLYASQASPKAPISMQSYGARRFGGGSEKQPSDVPPASITVTVWPPGDGGCQEHSNVPLSGSMLQFLAAGAIVELTPRQVAVDAIFMGLGASGGGNHGSRAGGSGMGGSQENELLGVLAGVTRGHIERLLNERNETAALLEAMINEHCKTAEQVGHLRAQVDNIVAAEKQDREPLPDHCGFSVPAELVALRDAVGVVGERLSTMSTTARDGEVLEAEREKAAAAVASLAELQTAHEVSTARIAELEAAAAEAALASPSDSEETRQALEEAEATVDRLTSDLSRASNQRNAMRLQCRQTQAALDRMMASNNQERSKMQSRLLKLQRIADTAQYEVDRAVRGVQHTADEAVAAKSSAESELQTLLVTHGTMCRNFVELEEELLQLRKDHSALRQAQEMATAVARMNGENAKITTSQAELVAAEASENAHKLAIQLHEARREAAAARAEAEAARGSRADAPHDADAAQVSRLQANAQSLQTSLTAALQVSDKYKEQLRDLQDRADESERSALHARTEADLANSRLAGEDVVTKDQVATAALTQELAMLKKQHQQRVLELESLLCTAETALSTSASKRLTESRMASMAAPAGPDVARRSTLSRLGDRPGEEPRFSGFGRDRSSSPASAASSGVDGDVDPRAPLARAVSSMGSLPDVDVDSEDGDRSFGGANRSGSFRSDMLSPAKQPLPAGRGGGSSSMAFSPVSAAVALPSLWRSQSVNVDFAANDVSPSPKVGGGAFQQRSVSIYSPEEMSPAVSPGLPDSPPSTTTAGKPPAAAASPPPKGGRMFKRLGYKLRFNTHNNNNH</sequence>
<name>A0ACC3C8A3_PYRYE</name>
<dbReference type="EMBL" id="CM020619">
    <property type="protein sequence ID" value="KAK1866417.1"/>
    <property type="molecule type" value="Genomic_DNA"/>
</dbReference>
<proteinExistence type="predicted"/>
<keyword evidence="2" id="KW-1185">Reference proteome</keyword>
<reference evidence="1" key="1">
    <citation type="submission" date="2019-11" db="EMBL/GenBank/DDBJ databases">
        <title>Nori genome reveals adaptations in red seaweeds to the harsh intertidal environment.</title>
        <authorList>
            <person name="Wang D."/>
            <person name="Mao Y."/>
        </authorList>
    </citation>
    <scope>NUCLEOTIDE SEQUENCE</scope>
    <source>
        <tissue evidence="1">Gametophyte</tissue>
    </source>
</reference>
<organism evidence="1 2">
    <name type="scientific">Pyropia yezoensis</name>
    <name type="common">Susabi-nori</name>
    <name type="synonym">Porphyra yezoensis</name>
    <dbReference type="NCBI Taxonomy" id="2788"/>
    <lineage>
        <taxon>Eukaryota</taxon>
        <taxon>Rhodophyta</taxon>
        <taxon>Bangiophyceae</taxon>
        <taxon>Bangiales</taxon>
        <taxon>Bangiaceae</taxon>
        <taxon>Pyropia</taxon>
    </lineage>
</organism>
<protein>
    <submittedName>
        <fullName evidence="1">Uncharacterized protein</fullName>
    </submittedName>
</protein>